<proteinExistence type="predicted"/>
<dbReference type="Proteomes" id="UP000778578">
    <property type="component" value="Unassembled WGS sequence"/>
</dbReference>
<dbReference type="Pfam" id="PF13977">
    <property type="entry name" value="TetR_C_6"/>
    <property type="match status" value="1"/>
</dbReference>
<dbReference type="Pfam" id="PF00440">
    <property type="entry name" value="TetR_N"/>
    <property type="match status" value="1"/>
</dbReference>
<dbReference type="RefSeq" id="WP_222966766.1">
    <property type="nucleotide sequence ID" value="NZ_JAINZZ010000041.1"/>
</dbReference>
<accession>A0ABS7QD34</accession>
<dbReference type="PANTHER" id="PTHR30055:SF234">
    <property type="entry name" value="HTH-TYPE TRANSCRIPTIONAL REGULATOR BETI"/>
    <property type="match status" value="1"/>
</dbReference>
<sequence>MSTEQNSEDRPAAAVAAPPPAPSRTQAERRALTEERLLDAAFAIVADRGVRAVTTAAVGERAGYSRGIVNHQFGSRDQLMVRLAETVQGRFTPAPEGRRGRAHVLNVVDDYLGTVRSDARAMRVFLRLWAAAVGDEEPGLSAAFTRRDAFFRDYLRDALAEGRADGSVRADIDPAATAVALVGLVRGIAMQCQVDPALASDDRVRAAALALIDHGLPVRG</sequence>
<feature type="domain" description="HTH tetR-type" evidence="7">
    <location>
        <begin position="31"/>
        <end position="91"/>
    </location>
</feature>
<protein>
    <submittedName>
        <fullName evidence="8">TetR family transcriptional regulator</fullName>
    </submittedName>
</protein>
<dbReference type="InterPro" id="IPR050109">
    <property type="entry name" value="HTH-type_TetR-like_transc_reg"/>
</dbReference>
<evidence type="ECO:0000256" key="4">
    <source>
        <dbReference type="ARBA" id="ARBA00023163"/>
    </source>
</evidence>
<keyword evidence="9" id="KW-1185">Reference proteome</keyword>
<dbReference type="Gene3D" id="1.10.357.10">
    <property type="entry name" value="Tetracycline Repressor, domain 2"/>
    <property type="match status" value="1"/>
</dbReference>
<dbReference type="InterPro" id="IPR036271">
    <property type="entry name" value="Tet_transcr_reg_TetR-rel_C_sf"/>
</dbReference>
<dbReference type="PROSITE" id="PS50977">
    <property type="entry name" value="HTH_TETR_2"/>
    <property type="match status" value="1"/>
</dbReference>
<dbReference type="PANTHER" id="PTHR30055">
    <property type="entry name" value="HTH-TYPE TRANSCRIPTIONAL REGULATOR RUTR"/>
    <property type="match status" value="1"/>
</dbReference>
<keyword evidence="2" id="KW-0805">Transcription regulation</keyword>
<feature type="DNA-binding region" description="H-T-H motif" evidence="5">
    <location>
        <begin position="54"/>
        <end position="73"/>
    </location>
</feature>
<evidence type="ECO:0000256" key="2">
    <source>
        <dbReference type="ARBA" id="ARBA00023015"/>
    </source>
</evidence>
<dbReference type="PRINTS" id="PR00455">
    <property type="entry name" value="HTHTETR"/>
</dbReference>
<evidence type="ECO:0000256" key="5">
    <source>
        <dbReference type="PROSITE-ProRule" id="PRU00335"/>
    </source>
</evidence>
<gene>
    <name evidence="8" type="ORF">K7862_26065</name>
</gene>
<keyword evidence="4" id="KW-0804">Transcription</keyword>
<dbReference type="SUPFAM" id="SSF46689">
    <property type="entry name" value="Homeodomain-like"/>
    <property type="match status" value="1"/>
</dbReference>
<evidence type="ECO:0000259" key="7">
    <source>
        <dbReference type="PROSITE" id="PS50977"/>
    </source>
</evidence>
<keyword evidence="3 5" id="KW-0238">DNA-binding</keyword>
<dbReference type="EMBL" id="JAINZZ010000041">
    <property type="protein sequence ID" value="MBY8881078.1"/>
    <property type="molecule type" value="Genomic_DNA"/>
</dbReference>
<dbReference type="InterPro" id="IPR001647">
    <property type="entry name" value="HTH_TetR"/>
</dbReference>
<evidence type="ECO:0000256" key="1">
    <source>
        <dbReference type="ARBA" id="ARBA00022491"/>
    </source>
</evidence>
<evidence type="ECO:0000313" key="8">
    <source>
        <dbReference type="EMBL" id="MBY8881078.1"/>
    </source>
</evidence>
<evidence type="ECO:0000256" key="3">
    <source>
        <dbReference type="ARBA" id="ARBA00023125"/>
    </source>
</evidence>
<evidence type="ECO:0000256" key="6">
    <source>
        <dbReference type="SAM" id="MobiDB-lite"/>
    </source>
</evidence>
<dbReference type="InterPro" id="IPR009057">
    <property type="entry name" value="Homeodomain-like_sf"/>
</dbReference>
<name>A0ABS7QD34_9ACTN</name>
<evidence type="ECO:0000313" key="9">
    <source>
        <dbReference type="Proteomes" id="UP000778578"/>
    </source>
</evidence>
<dbReference type="InterPro" id="IPR039538">
    <property type="entry name" value="BetI_C"/>
</dbReference>
<comment type="caution">
    <text evidence="8">The sequence shown here is derived from an EMBL/GenBank/DDBJ whole genome shotgun (WGS) entry which is preliminary data.</text>
</comment>
<organism evidence="8 9">
    <name type="scientific">Actinacidiphila acidipaludis</name>
    <dbReference type="NCBI Taxonomy" id="2873382"/>
    <lineage>
        <taxon>Bacteria</taxon>
        <taxon>Bacillati</taxon>
        <taxon>Actinomycetota</taxon>
        <taxon>Actinomycetes</taxon>
        <taxon>Kitasatosporales</taxon>
        <taxon>Streptomycetaceae</taxon>
        <taxon>Actinacidiphila</taxon>
    </lineage>
</organism>
<reference evidence="8 9" key="1">
    <citation type="submission" date="2021-08" db="EMBL/GenBank/DDBJ databases">
        <title>WGS of actinomycetes from Thailand.</title>
        <authorList>
            <person name="Thawai C."/>
        </authorList>
    </citation>
    <scope>NUCLEOTIDE SEQUENCE [LARGE SCALE GENOMIC DNA]</scope>
    <source>
        <strain evidence="8 9">PLK6-54</strain>
    </source>
</reference>
<feature type="region of interest" description="Disordered" evidence="6">
    <location>
        <begin position="1"/>
        <end position="29"/>
    </location>
</feature>
<keyword evidence="1" id="KW-0678">Repressor</keyword>
<dbReference type="SUPFAM" id="SSF48498">
    <property type="entry name" value="Tetracyclin repressor-like, C-terminal domain"/>
    <property type="match status" value="1"/>
</dbReference>